<feature type="region of interest" description="Disordered" evidence="1">
    <location>
        <begin position="26"/>
        <end position="59"/>
    </location>
</feature>
<dbReference type="AlphaFoldDB" id="A0A2Z7D5V1"/>
<accession>A0A2Z7D5V1</accession>
<sequence length="198" mass="22615">MLHENQRLSDIISSWTKSSASLQKLQGATKHSGDKTGLGYYSSEGSTAETRSNPGLGGTKFKTNNFVKTSWEQFAKTKSGDAMMTSKPLIRQGRFCGLGYTAPEKPRKSWLNKIAELIRGKPKFNNKTNQFFQYSMKDGQYKPQYRKPRSNWSYVACHDRHRTKNTHVPHKCFDAHTVKWIKSIQVWIQKGLIKPGLN</sequence>
<keyword evidence="3" id="KW-1185">Reference proteome</keyword>
<dbReference type="EMBL" id="KQ991052">
    <property type="protein sequence ID" value="KZV52496.1"/>
    <property type="molecule type" value="Genomic_DNA"/>
</dbReference>
<name>A0A2Z7D5V1_9LAMI</name>
<feature type="compositionally biased region" description="Polar residues" evidence="1">
    <location>
        <begin position="43"/>
        <end position="53"/>
    </location>
</feature>
<dbReference type="Proteomes" id="UP000250235">
    <property type="component" value="Unassembled WGS sequence"/>
</dbReference>
<gene>
    <name evidence="2" type="ORF">F511_13768</name>
</gene>
<proteinExistence type="predicted"/>
<organism evidence="2 3">
    <name type="scientific">Dorcoceras hygrometricum</name>
    <dbReference type="NCBI Taxonomy" id="472368"/>
    <lineage>
        <taxon>Eukaryota</taxon>
        <taxon>Viridiplantae</taxon>
        <taxon>Streptophyta</taxon>
        <taxon>Embryophyta</taxon>
        <taxon>Tracheophyta</taxon>
        <taxon>Spermatophyta</taxon>
        <taxon>Magnoliopsida</taxon>
        <taxon>eudicotyledons</taxon>
        <taxon>Gunneridae</taxon>
        <taxon>Pentapetalae</taxon>
        <taxon>asterids</taxon>
        <taxon>lamiids</taxon>
        <taxon>Lamiales</taxon>
        <taxon>Gesneriaceae</taxon>
        <taxon>Didymocarpoideae</taxon>
        <taxon>Trichosporeae</taxon>
        <taxon>Loxocarpinae</taxon>
        <taxon>Dorcoceras</taxon>
    </lineage>
</organism>
<reference evidence="2 3" key="1">
    <citation type="journal article" date="2015" name="Proc. Natl. Acad. Sci. U.S.A.">
        <title>The resurrection genome of Boea hygrometrica: A blueprint for survival of dehydration.</title>
        <authorList>
            <person name="Xiao L."/>
            <person name="Yang G."/>
            <person name="Zhang L."/>
            <person name="Yang X."/>
            <person name="Zhao S."/>
            <person name="Ji Z."/>
            <person name="Zhou Q."/>
            <person name="Hu M."/>
            <person name="Wang Y."/>
            <person name="Chen M."/>
            <person name="Xu Y."/>
            <person name="Jin H."/>
            <person name="Xiao X."/>
            <person name="Hu G."/>
            <person name="Bao F."/>
            <person name="Hu Y."/>
            <person name="Wan P."/>
            <person name="Li L."/>
            <person name="Deng X."/>
            <person name="Kuang T."/>
            <person name="Xiang C."/>
            <person name="Zhu J.K."/>
            <person name="Oliver M.J."/>
            <person name="He Y."/>
        </authorList>
    </citation>
    <scope>NUCLEOTIDE SEQUENCE [LARGE SCALE GENOMIC DNA]</scope>
    <source>
        <strain evidence="3">cv. XS01</strain>
    </source>
</reference>
<evidence type="ECO:0000313" key="2">
    <source>
        <dbReference type="EMBL" id="KZV52496.1"/>
    </source>
</evidence>
<evidence type="ECO:0000313" key="3">
    <source>
        <dbReference type="Proteomes" id="UP000250235"/>
    </source>
</evidence>
<evidence type="ECO:0000256" key="1">
    <source>
        <dbReference type="SAM" id="MobiDB-lite"/>
    </source>
</evidence>
<protein>
    <submittedName>
        <fullName evidence="2">Beta-glucosidase 32-like</fullName>
    </submittedName>
</protein>